<gene>
    <name evidence="1" type="ORF">EP867_01820</name>
</gene>
<comment type="caution">
    <text evidence="1">The sequence shown here is derived from an EMBL/GenBank/DDBJ whole genome shotgun (WGS) entry which is preliminary data.</text>
</comment>
<dbReference type="Gene3D" id="3.30.2000.30">
    <property type="match status" value="1"/>
</dbReference>
<dbReference type="OrthoDB" id="7644395at2"/>
<organism evidence="1 2">
    <name type="scientific">Falsigemmobacter intermedius</name>
    <dbReference type="NCBI Taxonomy" id="1553448"/>
    <lineage>
        <taxon>Bacteria</taxon>
        <taxon>Pseudomonadati</taxon>
        <taxon>Pseudomonadota</taxon>
        <taxon>Alphaproteobacteria</taxon>
        <taxon>Rhodobacterales</taxon>
        <taxon>Paracoccaceae</taxon>
        <taxon>Falsigemmobacter</taxon>
    </lineage>
</organism>
<dbReference type="AlphaFoldDB" id="A0A3S3VYW8"/>
<dbReference type="EMBL" id="SBLC01000002">
    <property type="protein sequence ID" value="RWY44696.1"/>
    <property type="molecule type" value="Genomic_DNA"/>
</dbReference>
<evidence type="ECO:0000313" key="1">
    <source>
        <dbReference type="EMBL" id="RWY44696.1"/>
    </source>
</evidence>
<sequence>MSYQAGAALQAGVYGCLTAWPGLEDVLIADALPAGAAPETWVLIGAEEVRDASDVSGAGAEHRLELSVLSRAAGFHTPKTIAGEIAEALGAGGLSVAGHRVCGVWFHRARASRQQGGALRRIDLTFRVRLDPVTA</sequence>
<name>A0A3S3VYW8_9RHOB</name>
<proteinExistence type="predicted"/>
<keyword evidence="2" id="KW-1185">Reference proteome</keyword>
<dbReference type="Proteomes" id="UP000287168">
    <property type="component" value="Unassembled WGS sequence"/>
</dbReference>
<evidence type="ECO:0000313" key="2">
    <source>
        <dbReference type="Proteomes" id="UP000287168"/>
    </source>
</evidence>
<accession>A0A3S3VYW8</accession>
<protein>
    <submittedName>
        <fullName evidence="1">DUF3168 domain-containing protein</fullName>
    </submittedName>
</protein>
<dbReference type="RefSeq" id="WP_128486495.1">
    <property type="nucleotide sequence ID" value="NZ_JBHLXB010000026.1"/>
</dbReference>
<dbReference type="InterPro" id="IPR053745">
    <property type="entry name" value="Viral_Tail_Comp_sf"/>
</dbReference>
<reference evidence="1 2" key="1">
    <citation type="journal article" date="2015" name="Int. J. Syst. Evol. Microbiol.">
        <title>Gemmobacter intermedius sp. nov., isolated from a white stork (Ciconia ciconia).</title>
        <authorList>
            <person name="Kampfer P."/>
            <person name="Jerzak L."/>
            <person name="Wilharm G."/>
            <person name="Golke J."/>
            <person name="Busse H.J."/>
            <person name="Glaeser S.P."/>
        </authorList>
    </citation>
    <scope>NUCLEOTIDE SEQUENCE [LARGE SCALE GENOMIC DNA]</scope>
    <source>
        <strain evidence="1 2">119/4</strain>
    </source>
</reference>
<dbReference type="Pfam" id="PF11367">
    <property type="entry name" value="Tail_completion_gp17"/>
    <property type="match status" value="1"/>
</dbReference>
<dbReference type="InterPro" id="IPR021508">
    <property type="entry name" value="Gp17-like"/>
</dbReference>